<dbReference type="Proteomes" id="UP000320055">
    <property type="component" value="Unassembled WGS sequence"/>
</dbReference>
<accession>A0A563VM97</accession>
<dbReference type="SMART" id="SM00448">
    <property type="entry name" value="REC"/>
    <property type="match status" value="1"/>
</dbReference>
<evidence type="ECO:0000313" key="5">
    <source>
        <dbReference type="Proteomes" id="UP000320055"/>
    </source>
</evidence>
<dbReference type="GO" id="GO:0000160">
    <property type="term" value="P:phosphorelay signal transduction system"/>
    <property type="evidence" value="ECO:0007669"/>
    <property type="project" value="InterPro"/>
</dbReference>
<evidence type="ECO:0000256" key="2">
    <source>
        <dbReference type="PROSITE-ProRule" id="PRU00169"/>
    </source>
</evidence>
<evidence type="ECO:0000313" key="4">
    <source>
        <dbReference type="EMBL" id="VEP12584.1"/>
    </source>
</evidence>
<keyword evidence="5" id="KW-1185">Reference proteome</keyword>
<evidence type="ECO:0000256" key="1">
    <source>
        <dbReference type="ARBA" id="ARBA00022553"/>
    </source>
</evidence>
<dbReference type="RefSeq" id="WP_144870601.1">
    <property type="nucleotide sequence ID" value="NZ_LR213905.1"/>
</dbReference>
<name>A0A563VM97_9CYAN</name>
<organism evidence="4 5">
    <name type="scientific">Hyella patelloides LEGE 07179</name>
    <dbReference type="NCBI Taxonomy" id="945734"/>
    <lineage>
        <taxon>Bacteria</taxon>
        <taxon>Bacillati</taxon>
        <taxon>Cyanobacteriota</taxon>
        <taxon>Cyanophyceae</taxon>
        <taxon>Pleurocapsales</taxon>
        <taxon>Hyellaceae</taxon>
        <taxon>Hyella</taxon>
    </lineage>
</organism>
<dbReference type="Pfam" id="PF00072">
    <property type="entry name" value="Response_reg"/>
    <property type="match status" value="1"/>
</dbReference>
<dbReference type="PROSITE" id="PS50110">
    <property type="entry name" value="RESPONSE_REGULATORY"/>
    <property type="match status" value="1"/>
</dbReference>
<dbReference type="Gene3D" id="3.40.50.2300">
    <property type="match status" value="1"/>
</dbReference>
<protein>
    <submittedName>
        <fullName evidence="4">Response regulator receiver protein</fullName>
    </submittedName>
</protein>
<keyword evidence="1 2" id="KW-0597">Phosphoprotein</keyword>
<evidence type="ECO:0000259" key="3">
    <source>
        <dbReference type="PROSITE" id="PS50110"/>
    </source>
</evidence>
<dbReference type="PANTHER" id="PTHR44591">
    <property type="entry name" value="STRESS RESPONSE REGULATOR PROTEIN 1"/>
    <property type="match status" value="1"/>
</dbReference>
<gene>
    <name evidence="4" type="ORF">H1P_1540020</name>
</gene>
<dbReference type="SUPFAM" id="SSF52172">
    <property type="entry name" value="CheY-like"/>
    <property type="match status" value="1"/>
</dbReference>
<dbReference type="InterPro" id="IPR001789">
    <property type="entry name" value="Sig_transdc_resp-reg_receiver"/>
</dbReference>
<feature type="domain" description="Response regulatory" evidence="3">
    <location>
        <begin position="19"/>
        <end position="135"/>
    </location>
</feature>
<dbReference type="OrthoDB" id="514180at2"/>
<dbReference type="InterPro" id="IPR011006">
    <property type="entry name" value="CheY-like_superfamily"/>
</dbReference>
<dbReference type="InterPro" id="IPR050595">
    <property type="entry name" value="Bact_response_regulator"/>
</dbReference>
<reference evidence="4 5" key="1">
    <citation type="submission" date="2019-01" db="EMBL/GenBank/DDBJ databases">
        <authorList>
            <person name="Brito A."/>
        </authorList>
    </citation>
    <scope>NUCLEOTIDE SEQUENCE [LARGE SCALE GENOMIC DNA]</scope>
    <source>
        <strain evidence="4">1</strain>
    </source>
</reference>
<feature type="modified residue" description="4-aspartylphosphate" evidence="2">
    <location>
        <position position="68"/>
    </location>
</feature>
<dbReference type="PANTHER" id="PTHR44591:SF3">
    <property type="entry name" value="RESPONSE REGULATORY DOMAIN-CONTAINING PROTEIN"/>
    <property type="match status" value="1"/>
</dbReference>
<dbReference type="EMBL" id="CAACVJ010000062">
    <property type="protein sequence ID" value="VEP12584.1"/>
    <property type="molecule type" value="Genomic_DNA"/>
</dbReference>
<sequence length="166" mass="19072">MDIKNYRQRIQAKDSNVPIVLVVEDEEDNLLYISHALILLKHNFITATKGQTALDLATEYEIDLVILDLVLPDIHGLEVVSLLKQNELTQNMPIIAVSGMTRQQDRDRAMNAGCDDYLDKPYFIDELDRKVKQYLPKSSFNKNFQGMMSNVFDLLKFHPKLQGFSV</sequence>
<dbReference type="AlphaFoldDB" id="A0A563VM97"/>
<proteinExistence type="predicted"/>